<dbReference type="KEGG" id="sari:H5J25_17305"/>
<gene>
    <name evidence="1" type="ORF">H5J25_17305</name>
</gene>
<accession>A0A974NUC6</accession>
<keyword evidence="2" id="KW-1185">Reference proteome</keyword>
<sequence>MAWWLIALQTAQPATNREPFDLADTARRRTTRITPSRCDDAAPTDEIVVCGKRADRYRLPLLLERAASERGKGEARSGTVAMTPYGRCGMFAGERQCGKREAADYGYGNGRDPVTIITRLAKKAIDPDAD</sequence>
<dbReference type="EMBL" id="CP061035">
    <property type="protein sequence ID" value="QQV77075.1"/>
    <property type="molecule type" value="Genomic_DNA"/>
</dbReference>
<organism evidence="1 2">
    <name type="scientific">Sphingomonas aliaeris</name>
    <dbReference type="NCBI Taxonomy" id="2759526"/>
    <lineage>
        <taxon>Bacteria</taxon>
        <taxon>Pseudomonadati</taxon>
        <taxon>Pseudomonadota</taxon>
        <taxon>Alphaproteobacteria</taxon>
        <taxon>Sphingomonadales</taxon>
        <taxon>Sphingomonadaceae</taxon>
        <taxon>Sphingomonas</taxon>
    </lineage>
</organism>
<name>A0A974NUC6_9SPHN</name>
<dbReference type="Proteomes" id="UP000595894">
    <property type="component" value="Chromosome"/>
</dbReference>
<evidence type="ECO:0000313" key="2">
    <source>
        <dbReference type="Proteomes" id="UP000595894"/>
    </source>
</evidence>
<reference evidence="2" key="1">
    <citation type="submission" date="2020-09" db="EMBL/GenBank/DDBJ databases">
        <title>Sphingomonas sp., a new species isolated from pork steak.</title>
        <authorList>
            <person name="Heidler von Heilborn D."/>
        </authorList>
    </citation>
    <scope>NUCLEOTIDE SEQUENCE [LARGE SCALE GENOMIC DNA]</scope>
</reference>
<proteinExistence type="predicted"/>
<evidence type="ECO:0000313" key="1">
    <source>
        <dbReference type="EMBL" id="QQV77075.1"/>
    </source>
</evidence>
<dbReference type="AlphaFoldDB" id="A0A974NUC6"/>
<protein>
    <submittedName>
        <fullName evidence="1">Uncharacterized protein</fullName>
    </submittedName>
</protein>
<dbReference type="RefSeq" id="WP_202093210.1">
    <property type="nucleotide sequence ID" value="NZ_CP061035.1"/>
</dbReference>